<comment type="caution">
    <text evidence="1">The sequence shown here is derived from an EMBL/GenBank/DDBJ whole genome shotgun (WGS) entry which is preliminary data.</text>
</comment>
<proteinExistence type="predicted"/>
<keyword evidence="2" id="KW-1185">Reference proteome</keyword>
<reference evidence="1" key="2">
    <citation type="submission" date="2023-06" db="EMBL/GenBank/DDBJ databases">
        <authorList>
            <consortium name="Lawrence Berkeley National Laboratory"/>
            <person name="Mondo S.J."/>
            <person name="Hensen N."/>
            <person name="Bonometti L."/>
            <person name="Westerberg I."/>
            <person name="Brannstrom I.O."/>
            <person name="Guillou S."/>
            <person name="Cros-Aarteil S."/>
            <person name="Calhoun S."/>
            <person name="Haridas S."/>
            <person name="Kuo A."/>
            <person name="Pangilinan J."/>
            <person name="Riley R."/>
            <person name="Labutti K."/>
            <person name="Andreopoulos B."/>
            <person name="Lipzen A."/>
            <person name="Chen C."/>
            <person name="Yanf M."/>
            <person name="Daum C."/>
            <person name="Ng V."/>
            <person name="Clum A."/>
            <person name="Steindorff A."/>
            <person name="Ohm R."/>
            <person name="Martin F."/>
            <person name="Silar P."/>
            <person name="Natvig D."/>
            <person name="Lalanne C."/>
            <person name="Gautier V."/>
            <person name="Ament-Velasquez S.L."/>
            <person name="Kruys A."/>
            <person name="Hutchinson M.I."/>
            <person name="Powell A.J."/>
            <person name="Barry K."/>
            <person name="Miller A.N."/>
            <person name="Grigoriev I.V."/>
            <person name="Debuchy R."/>
            <person name="Gladieux P."/>
            <person name="Thoren M.H."/>
            <person name="Johannesson H."/>
        </authorList>
    </citation>
    <scope>NUCLEOTIDE SEQUENCE</scope>
    <source>
        <strain evidence="1">CBS 626.80</strain>
    </source>
</reference>
<accession>A0AAN6SHS3</accession>
<evidence type="ECO:0000313" key="1">
    <source>
        <dbReference type="EMBL" id="KAK3953733.1"/>
    </source>
</evidence>
<dbReference type="EMBL" id="MU859100">
    <property type="protein sequence ID" value="KAK3953733.1"/>
    <property type="molecule type" value="Genomic_DNA"/>
</dbReference>
<evidence type="ECO:0000313" key="2">
    <source>
        <dbReference type="Proteomes" id="UP001303222"/>
    </source>
</evidence>
<dbReference type="AlphaFoldDB" id="A0AAN6SHS3"/>
<sequence>MEAQEPVAEAAEVLKLVPIPQLLEDFSNYDEWEHALFFHLSYYNLADFVADHITPPREINEANHSVQRGPEYVSLRRHHAYAIIFNSVRDLMPKLTEDSKLPMPYVSGGYNARDYDPAALYRHIMSYKYR</sequence>
<name>A0AAN6SHS3_9PEZI</name>
<protein>
    <submittedName>
        <fullName evidence="1">Uncharacterized protein</fullName>
    </submittedName>
</protein>
<gene>
    <name evidence="1" type="ORF">QBC32DRAFT_386855</name>
</gene>
<reference evidence="1" key="1">
    <citation type="journal article" date="2023" name="Mol. Phylogenet. Evol.">
        <title>Genome-scale phylogeny and comparative genomics of the fungal order Sordariales.</title>
        <authorList>
            <person name="Hensen N."/>
            <person name="Bonometti L."/>
            <person name="Westerberg I."/>
            <person name="Brannstrom I.O."/>
            <person name="Guillou S."/>
            <person name="Cros-Aarteil S."/>
            <person name="Calhoun S."/>
            <person name="Haridas S."/>
            <person name="Kuo A."/>
            <person name="Mondo S."/>
            <person name="Pangilinan J."/>
            <person name="Riley R."/>
            <person name="LaButti K."/>
            <person name="Andreopoulos B."/>
            <person name="Lipzen A."/>
            <person name="Chen C."/>
            <person name="Yan M."/>
            <person name="Daum C."/>
            <person name="Ng V."/>
            <person name="Clum A."/>
            <person name="Steindorff A."/>
            <person name="Ohm R.A."/>
            <person name="Martin F."/>
            <person name="Silar P."/>
            <person name="Natvig D.O."/>
            <person name="Lalanne C."/>
            <person name="Gautier V."/>
            <person name="Ament-Velasquez S.L."/>
            <person name="Kruys A."/>
            <person name="Hutchinson M.I."/>
            <person name="Powell A.J."/>
            <person name="Barry K."/>
            <person name="Miller A.N."/>
            <person name="Grigoriev I.V."/>
            <person name="Debuchy R."/>
            <person name="Gladieux P."/>
            <person name="Hiltunen Thoren M."/>
            <person name="Johannesson H."/>
        </authorList>
    </citation>
    <scope>NUCLEOTIDE SEQUENCE</scope>
    <source>
        <strain evidence="1">CBS 626.80</strain>
    </source>
</reference>
<dbReference type="Proteomes" id="UP001303222">
    <property type="component" value="Unassembled WGS sequence"/>
</dbReference>
<organism evidence="1 2">
    <name type="scientific">Pseudoneurospora amorphoporcata</name>
    <dbReference type="NCBI Taxonomy" id="241081"/>
    <lineage>
        <taxon>Eukaryota</taxon>
        <taxon>Fungi</taxon>
        <taxon>Dikarya</taxon>
        <taxon>Ascomycota</taxon>
        <taxon>Pezizomycotina</taxon>
        <taxon>Sordariomycetes</taxon>
        <taxon>Sordariomycetidae</taxon>
        <taxon>Sordariales</taxon>
        <taxon>Sordariaceae</taxon>
        <taxon>Pseudoneurospora</taxon>
    </lineage>
</organism>